<dbReference type="SUPFAM" id="SSF56349">
    <property type="entry name" value="DNA breaking-rejoining enzymes"/>
    <property type="match status" value="1"/>
</dbReference>
<keyword evidence="1" id="KW-0233">DNA recombination</keyword>
<keyword evidence="3" id="KW-1185">Reference proteome</keyword>
<evidence type="ECO:0000313" key="2">
    <source>
        <dbReference type="EMBL" id="SFI86454.1"/>
    </source>
</evidence>
<proteinExistence type="predicted"/>
<dbReference type="InterPro" id="IPR011010">
    <property type="entry name" value="DNA_brk_join_enz"/>
</dbReference>
<dbReference type="Gene3D" id="1.10.443.10">
    <property type="entry name" value="Intergrase catalytic core"/>
    <property type="match status" value="1"/>
</dbReference>
<dbReference type="InterPro" id="IPR013762">
    <property type="entry name" value="Integrase-like_cat_sf"/>
</dbReference>
<protein>
    <recommendedName>
        <fullName evidence="4">Phage integrase family protein</fullName>
    </recommendedName>
</protein>
<dbReference type="GO" id="GO:0003677">
    <property type="term" value="F:DNA binding"/>
    <property type="evidence" value="ECO:0007669"/>
    <property type="project" value="InterPro"/>
</dbReference>
<evidence type="ECO:0000313" key="3">
    <source>
        <dbReference type="Proteomes" id="UP000199111"/>
    </source>
</evidence>
<dbReference type="AlphaFoldDB" id="A0A1I3LNV8"/>
<gene>
    <name evidence="2" type="ORF">SAMN05216275_105217</name>
</gene>
<dbReference type="EMBL" id="FOQY01000005">
    <property type="protein sequence ID" value="SFI86454.1"/>
    <property type="molecule type" value="Genomic_DNA"/>
</dbReference>
<name>A0A1I3LNV8_9ACTN</name>
<evidence type="ECO:0000256" key="1">
    <source>
        <dbReference type="ARBA" id="ARBA00023172"/>
    </source>
</evidence>
<evidence type="ECO:0008006" key="4">
    <source>
        <dbReference type="Google" id="ProtNLM"/>
    </source>
</evidence>
<dbReference type="GO" id="GO:0006310">
    <property type="term" value="P:DNA recombination"/>
    <property type="evidence" value="ECO:0007669"/>
    <property type="project" value="UniProtKB-KW"/>
</dbReference>
<dbReference type="Proteomes" id="UP000199111">
    <property type="component" value="Unassembled WGS sequence"/>
</dbReference>
<dbReference type="GO" id="GO:0015074">
    <property type="term" value="P:DNA integration"/>
    <property type="evidence" value="ECO:0007669"/>
    <property type="project" value="InterPro"/>
</dbReference>
<sequence length="60" mass="6808">MQLAQRIPVTDVSAWLGHNDINTTYQIYGHLVEEAWDRALEVMETAYPRPSAPSAHRGSR</sequence>
<reference evidence="3" key="1">
    <citation type="submission" date="2016-10" db="EMBL/GenBank/DDBJ databases">
        <authorList>
            <person name="Varghese N."/>
            <person name="Submissions S."/>
        </authorList>
    </citation>
    <scope>NUCLEOTIDE SEQUENCE [LARGE SCALE GENOMIC DNA]</scope>
    <source>
        <strain evidence="3">CGMCC 4.2126</strain>
    </source>
</reference>
<organism evidence="2 3">
    <name type="scientific">Streptosporangium canum</name>
    <dbReference type="NCBI Taxonomy" id="324952"/>
    <lineage>
        <taxon>Bacteria</taxon>
        <taxon>Bacillati</taxon>
        <taxon>Actinomycetota</taxon>
        <taxon>Actinomycetes</taxon>
        <taxon>Streptosporangiales</taxon>
        <taxon>Streptosporangiaceae</taxon>
        <taxon>Streptosporangium</taxon>
    </lineage>
</organism>
<accession>A0A1I3LNV8</accession>